<dbReference type="RefSeq" id="WP_171679205.1">
    <property type="nucleotide sequence ID" value="NZ_BAAAGT010000022.1"/>
</dbReference>
<protein>
    <submittedName>
        <fullName evidence="2">Uncharacterized protein</fullName>
    </submittedName>
</protein>
<organism evidence="2 3">
    <name type="scientific">Kribbella sandramycini</name>
    <dbReference type="NCBI Taxonomy" id="60450"/>
    <lineage>
        <taxon>Bacteria</taxon>
        <taxon>Bacillati</taxon>
        <taxon>Actinomycetota</taxon>
        <taxon>Actinomycetes</taxon>
        <taxon>Propionibacteriales</taxon>
        <taxon>Kribbellaceae</taxon>
        <taxon>Kribbella</taxon>
    </lineage>
</organism>
<evidence type="ECO:0000313" key="4">
    <source>
        <dbReference type="Proteomes" id="UP000553957"/>
    </source>
</evidence>
<dbReference type="AlphaFoldDB" id="A0A7Y4L7Q0"/>
<keyword evidence="3" id="KW-1185">Reference proteome</keyword>
<dbReference type="Proteomes" id="UP000553957">
    <property type="component" value="Unassembled WGS sequence"/>
</dbReference>
<dbReference type="Proteomes" id="UP000534306">
    <property type="component" value="Unassembled WGS sequence"/>
</dbReference>
<evidence type="ECO:0000313" key="3">
    <source>
        <dbReference type="Proteomes" id="UP000534306"/>
    </source>
</evidence>
<sequence>MGWVKDKKAEELGRQAAEAYADPAKQVFAALLNSPASHSGISSEIGDWSQMVTAIEAEGWQLTHWTASLDTKGRPQAYPLFRRTNAGQAGGAQVWGH</sequence>
<accession>A0A7Y4L7Q0</accession>
<reference evidence="1 4" key="2">
    <citation type="submission" date="2020-08" db="EMBL/GenBank/DDBJ databases">
        <title>Sequencing the genomes of 1000 actinobacteria strains.</title>
        <authorList>
            <person name="Klenk H.-P."/>
        </authorList>
    </citation>
    <scope>NUCLEOTIDE SEQUENCE [LARGE SCALE GENOMIC DNA]</scope>
    <source>
        <strain evidence="1 4">DSM 15626</strain>
    </source>
</reference>
<evidence type="ECO:0000313" key="2">
    <source>
        <dbReference type="EMBL" id="NOL45908.1"/>
    </source>
</evidence>
<name>A0A7Y4L7Q0_9ACTN</name>
<dbReference type="EMBL" id="JACHKF010000001">
    <property type="protein sequence ID" value="MBB6564452.1"/>
    <property type="molecule type" value="Genomic_DNA"/>
</dbReference>
<dbReference type="EMBL" id="JABJRC010000018">
    <property type="protein sequence ID" value="NOL45908.1"/>
    <property type="molecule type" value="Genomic_DNA"/>
</dbReference>
<comment type="caution">
    <text evidence="2">The sequence shown here is derived from an EMBL/GenBank/DDBJ whole genome shotgun (WGS) entry which is preliminary data.</text>
</comment>
<proteinExistence type="predicted"/>
<gene>
    <name evidence="1" type="ORF">HNR71_000089</name>
    <name evidence="2" type="ORF">HPO96_37250</name>
</gene>
<reference evidence="2 3" key="1">
    <citation type="submission" date="2020-05" db="EMBL/GenBank/DDBJ databases">
        <title>Genome sequence of Kribbella sandramycini ATCC 39419.</title>
        <authorList>
            <person name="Maclea K.S."/>
            <person name="Fair J.L."/>
        </authorList>
    </citation>
    <scope>NUCLEOTIDE SEQUENCE [LARGE SCALE GENOMIC DNA]</scope>
    <source>
        <strain evidence="2 3">ATCC 39419</strain>
    </source>
</reference>
<evidence type="ECO:0000313" key="1">
    <source>
        <dbReference type="EMBL" id="MBB6564452.1"/>
    </source>
</evidence>